<dbReference type="AlphaFoldDB" id="A0A6M3IGK3"/>
<reference evidence="1" key="1">
    <citation type="submission" date="2020-03" db="EMBL/GenBank/DDBJ databases">
        <title>The deep terrestrial virosphere.</title>
        <authorList>
            <person name="Holmfeldt K."/>
            <person name="Nilsson E."/>
            <person name="Simone D."/>
            <person name="Lopez-Fernandez M."/>
            <person name="Wu X."/>
            <person name="de Brujin I."/>
            <person name="Lundin D."/>
            <person name="Andersson A."/>
            <person name="Bertilsson S."/>
            <person name="Dopson M."/>
        </authorList>
    </citation>
    <scope>NUCLEOTIDE SEQUENCE</scope>
    <source>
        <strain evidence="1">MM415B01830</strain>
    </source>
</reference>
<protein>
    <submittedName>
        <fullName evidence="1">Uncharacterized protein</fullName>
    </submittedName>
</protein>
<sequence length="204" mass="23503">MGINRTVATLADKIGGVTFHVYNKEGVLLGTENTFISAIKRSANENIAEFGREGIFRYNTLLTPGCLIHDENLDEKYFVSARRAQNFKRNVIIWSIYLIQVNCEATVQRKFLNVLDPDTVDFNFELSLIYSDIPAYIRKEDWTMESNTSIGREQKGYETLIVQESYDIKQGDIITVFQNKYIVQYITRYAKEGYLVIQLGIDVK</sequence>
<dbReference type="EMBL" id="MT141223">
    <property type="protein sequence ID" value="QJA56503.1"/>
    <property type="molecule type" value="Genomic_DNA"/>
</dbReference>
<gene>
    <name evidence="1" type="ORF">MM415B01830_0004</name>
</gene>
<organism evidence="1">
    <name type="scientific">viral metagenome</name>
    <dbReference type="NCBI Taxonomy" id="1070528"/>
    <lineage>
        <taxon>unclassified sequences</taxon>
        <taxon>metagenomes</taxon>
        <taxon>organismal metagenomes</taxon>
    </lineage>
</organism>
<proteinExistence type="predicted"/>
<accession>A0A6M3IGK3</accession>
<name>A0A6M3IGK3_9ZZZZ</name>
<evidence type="ECO:0000313" key="1">
    <source>
        <dbReference type="EMBL" id="QJA56503.1"/>
    </source>
</evidence>